<dbReference type="Proteomes" id="UP000276133">
    <property type="component" value="Unassembled WGS sequence"/>
</dbReference>
<sequence>MPLMEKAPIEPLSNTKFIKNIYFFLNNREQLCHNRFLLRILEIEKSICSYNGILTTAASQIQRDSPKETKTEDSDNKFEKDDDDMVENLLPDLQDGDINDFISFIKMDVAEIRVQFQFSEIRILIQKSKKVSSIRNQLKTVEPDFGFNLTVADWIKKEISPKVLVTIKSNSTENTIFEKLEFLKQLDELIGKKKTSINRFYNRIYS</sequence>
<keyword evidence="3" id="KW-1185">Reference proteome</keyword>
<evidence type="ECO:0000313" key="3">
    <source>
        <dbReference type="Proteomes" id="UP000276133"/>
    </source>
</evidence>
<proteinExistence type="predicted"/>
<name>A0A3M7PVK0_BRAPC</name>
<gene>
    <name evidence="2" type="ORF">BpHYR1_046026</name>
</gene>
<dbReference type="EMBL" id="REGN01008676">
    <property type="protein sequence ID" value="RNA03033.1"/>
    <property type="molecule type" value="Genomic_DNA"/>
</dbReference>
<organism evidence="2 3">
    <name type="scientific">Brachionus plicatilis</name>
    <name type="common">Marine rotifer</name>
    <name type="synonym">Brachionus muelleri</name>
    <dbReference type="NCBI Taxonomy" id="10195"/>
    <lineage>
        <taxon>Eukaryota</taxon>
        <taxon>Metazoa</taxon>
        <taxon>Spiralia</taxon>
        <taxon>Gnathifera</taxon>
        <taxon>Rotifera</taxon>
        <taxon>Eurotatoria</taxon>
        <taxon>Monogononta</taxon>
        <taxon>Pseudotrocha</taxon>
        <taxon>Ploima</taxon>
        <taxon>Brachionidae</taxon>
        <taxon>Brachionus</taxon>
    </lineage>
</organism>
<feature type="compositionally biased region" description="Basic and acidic residues" evidence="1">
    <location>
        <begin position="64"/>
        <end position="80"/>
    </location>
</feature>
<protein>
    <submittedName>
        <fullName evidence="2">Uncharacterized protein</fullName>
    </submittedName>
</protein>
<comment type="caution">
    <text evidence="2">The sequence shown here is derived from an EMBL/GenBank/DDBJ whole genome shotgun (WGS) entry which is preliminary data.</text>
</comment>
<evidence type="ECO:0000256" key="1">
    <source>
        <dbReference type="SAM" id="MobiDB-lite"/>
    </source>
</evidence>
<accession>A0A3M7PVK0</accession>
<dbReference type="AlphaFoldDB" id="A0A3M7PVK0"/>
<reference evidence="2 3" key="1">
    <citation type="journal article" date="2018" name="Sci. Rep.">
        <title>Genomic signatures of local adaptation to the degree of environmental predictability in rotifers.</title>
        <authorList>
            <person name="Franch-Gras L."/>
            <person name="Hahn C."/>
            <person name="Garcia-Roger E.M."/>
            <person name="Carmona M.J."/>
            <person name="Serra M."/>
            <person name="Gomez A."/>
        </authorList>
    </citation>
    <scope>NUCLEOTIDE SEQUENCE [LARGE SCALE GENOMIC DNA]</scope>
    <source>
        <strain evidence="2">HYR1</strain>
    </source>
</reference>
<evidence type="ECO:0000313" key="2">
    <source>
        <dbReference type="EMBL" id="RNA03033.1"/>
    </source>
</evidence>
<feature type="region of interest" description="Disordered" evidence="1">
    <location>
        <begin position="61"/>
        <end position="82"/>
    </location>
</feature>